<dbReference type="InterPro" id="IPR005111">
    <property type="entry name" value="MoeA_C_domain_IV"/>
</dbReference>
<dbReference type="EC" id="2.10.1.1" evidence="11"/>
<evidence type="ECO:0000313" key="13">
    <source>
        <dbReference type="EMBL" id="NYF90890.1"/>
    </source>
</evidence>
<evidence type="ECO:0000256" key="1">
    <source>
        <dbReference type="ARBA" id="ARBA00001946"/>
    </source>
</evidence>
<dbReference type="SUPFAM" id="SSF63867">
    <property type="entry name" value="MoeA C-terminal domain-like"/>
    <property type="match status" value="1"/>
</dbReference>
<evidence type="ECO:0000256" key="5">
    <source>
        <dbReference type="ARBA" id="ARBA00022505"/>
    </source>
</evidence>
<organism evidence="13 14">
    <name type="scientific">Tunturiibacter lichenicola</name>
    <dbReference type="NCBI Taxonomy" id="2051959"/>
    <lineage>
        <taxon>Bacteria</taxon>
        <taxon>Pseudomonadati</taxon>
        <taxon>Acidobacteriota</taxon>
        <taxon>Terriglobia</taxon>
        <taxon>Terriglobales</taxon>
        <taxon>Acidobacteriaceae</taxon>
        <taxon>Tunturiibacter</taxon>
    </lineage>
</organism>
<dbReference type="AlphaFoldDB" id="A0A852VGY0"/>
<dbReference type="FunFam" id="2.170.190.11:FF:000001">
    <property type="entry name" value="Molybdopterin molybdenumtransferase"/>
    <property type="match status" value="1"/>
</dbReference>
<accession>A0A852VGY0</accession>
<keyword evidence="6 11" id="KW-0808">Transferase</keyword>
<evidence type="ECO:0000256" key="4">
    <source>
        <dbReference type="ARBA" id="ARBA00010763"/>
    </source>
</evidence>
<gene>
    <name evidence="13" type="ORF">HDF08_002992</name>
</gene>
<evidence type="ECO:0000256" key="10">
    <source>
        <dbReference type="ARBA" id="ARBA00047317"/>
    </source>
</evidence>
<dbReference type="GO" id="GO:0046872">
    <property type="term" value="F:metal ion binding"/>
    <property type="evidence" value="ECO:0007669"/>
    <property type="project" value="UniProtKB-UniRule"/>
</dbReference>
<dbReference type="EMBL" id="JACCCU010000002">
    <property type="protein sequence ID" value="NYF90890.1"/>
    <property type="molecule type" value="Genomic_DNA"/>
</dbReference>
<dbReference type="NCBIfam" id="NF045515">
    <property type="entry name" value="Glp_gephyrin"/>
    <property type="match status" value="1"/>
</dbReference>
<dbReference type="InterPro" id="IPR036688">
    <property type="entry name" value="MoeA_C_domain_IV_sf"/>
</dbReference>
<evidence type="ECO:0000256" key="9">
    <source>
        <dbReference type="ARBA" id="ARBA00023150"/>
    </source>
</evidence>
<comment type="catalytic activity">
    <reaction evidence="10">
        <text>adenylyl-molybdopterin + molybdate = Mo-molybdopterin + AMP + H(+)</text>
        <dbReference type="Rhea" id="RHEA:35047"/>
        <dbReference type="ChEBI" id="CHEBI:15378"/>
        <dbReference type="ChEBI" id="CHEBI:36264"/>
        <dbReference type="ChEBI" id="CHEBI:62727"/>
        <dbReference type="ChEBI" id="CHEBI:71302"/>
        <dbReference type="ChEBI" id="CHEBI:456215"/>
        <dbReference type="EC" id="2.10.1.1"/>
    </reaction>
</comment>
<dbReference type="CDD" id="cd00887">
    <property type="entry name" value="MoeA"/>
    <property type="match status" value="1"/>
</dbReference>
<dbReference type="InterPro" id="IPR038987">
    <property type="entry name" value="MoeA-like"/>
</dbReference>
<dbReference type="SUPFAM" id="SSF53218">
    <property type="entry name" value="Molybdenum cofactor biosynthesis proteins"/>
    <property type="match status" value="1"/>
</dbReference>
<dbReference type="InterPro" id="IPR036135">
    <property type="entry name" value="MoeA_linker/N_sf"/>
</dbReference>
<evidence type="ECO:0000256" key="7">
    <source>
        <dbReference type="ARBA" id="ARBA00022723"/>
    </source>
</evidence>
<evidence type="ECO:0000256" key="6">
    <source>
        <dbReference type="ARBA" id="ARBA00022679"/>
    </source>
</evidence>
<name>A0A852VGY0_9BACT</name>
<evidence type="ECO:0000256" key="11">
    <source>
        <dbReference type="RuleBase" id="RU365090"/>
    </source>
</evidence>
<dbReference type="FunFam" id="3.40.980.10:FF:000004">
    <property type="entry name" value="Molybdopterin molybdenumtransferase"/>
    <property type="match status" value="1"/>
</dbReference>
<dbReference type="SUPFAM" id="SSF63882">
    <property type="entry name" value="MoeA N-terminal region -like"/>
    <property type="match status" value="1"/>
</dbReference>
<evidence type="ECO:0000256" key="2">
    <source>
        <dbReference type="ARBA" id="ARBA00002901"/>
    </source>
</evidence>
<dbReference type="Gene3D" id="2.170.190.11">
    <property type="entry name" value="Molybdopterin biosynthesis moea protein, domain 3"/>
    <property type="match status" value="1"/>
</dbReference>
<comment type="cofactor">
    <cofactor evidence="1 11">
        <name>Mg(2+)</name>
        <dbReference type="ChEBI" id="CHEBI:18420"/>
    </cofactor>
</comment>
<dbReference type="GO" id="GO:0006777">
    <property type="term" value="P:Mo-molybdopterin cofactor biosynthetic process"/>
    <property type="evidence" value="ECO:0007669"/>
    <property type="project" value="UniProtKB-UniRule"/>
</dbReference>
<keyword evidence="5 11" id="KW-0500">Molybdenum</keyword>
<feature type="domain" description="MoaB/Mog" evidence="12">
    <location>
        <begin position="184"/>
        <end position="327"/>
    </location>
</feature>
<dbReference type="GO" id="GO:0061599">
    <property type="term" value="F:molybdopterin molybdotransferase activity"/>
    <property type="evidence" value="ECO:0007669"/>
    <property type="project" value="UniProtKB-UniRule"/>
</dbReference>
<dbReference type="Gene3D" id="3.40.980.10">
    <property type="entry name" value="MoaB/Mog-like domain"/>
    <property type="match status" value="1"/>
</dbReference>
<evidence type="ECO:0000313" key="14">
    <source>
        <dbReference type="Proteomes" id="UP000564385"/>
    </source>
</evidence>
<proteinExistence type="inferred from homology"/>
<dbReference type="NCBIfam" id="TIGR00177">
    <property type="entry name" value="molyb_syn"/>
    <property type="match status" value="1"/>
</dbReference>
<dbReference type="InterPro" id="IPR005110">
    <property type="entry name" value="MoeA_linker/N"/>
</dbReference>
<evidence type="ECO:0000256" key="8">
    <source>
        <dbReference type="ARBA" id="ARBA00022842"/>
    </source>
</evidence>
<reference evidence="13 14" key="1">
    <citation type="submission" date="2020-07" db="EMBL/GenBank/DDBJ databases">
        <title>Genomic Encyclopedia of Type Strains, Phase IV (KMG-V): Genome sequencing to study the core and pangenomes of soil and plant-associated prokaryotes.</title>
        <authorList>
            <person name="Whitman W."/>
        </authorList>
    </citation>
    <scope>NUCLEOTIDE SEQUENCE [LARGE SCALE GENOMIC DNA]</scope>
    <source>
        <strain evidence="13 14">M8UP22</strain>
    </source>
</reference>
<keyword evidence="9 11" id="KW-0501">Molybdenum cofactor biosynthesis</keyword>
<keyword evidence="8 11" id="KW-0460">Magnesium</keyword>
<dbReference type="Gene3D" id="3.90.105.10">
    <property type="entry name" value="Molybdopterin biosynthesis moea protein, domain 2"/>
    <property type="match status" value="1"/>
</dbReference>
<comment type="caution">
    <text evidence="13">The sequence shown here is derived from an EMBL/GenBank/DDBJ whole genome shotgun (WGS) entry which is preliminary data.</text>
</comment>
<dbReference type="PANTHER" id="PTHR10192">
    <property type="entry name" value="MOLYBDOPTERIN BIOSYNTHESIS PROTEIN"/>
    <property type="match status" value="1"/>
</dbReference>
<dbReference type="Pfam" id="PF00994">
    <property type="entry name" value="MoCF_biosynth"/>
    <property type="match status" value="1"/>
</dbReference>
<dbReference type="Pfam" id="PF03453">
    <property type="entry name" value="MoeA_N"/>
    <property type="match status" value="1"/>
</dbReference>
<dbReference type="PANTHER" id="PTHR10192:SF5">
    <property type="entry name" value="GEPHYRIN"/>
    <property type="match status" value="1"/>
</dbReference>
<keyword evidence="7 11" id="KW-0479">Metal-binding</keyword>
<comment type="similarity">
    <text evidence="4 11">Belongs to the MoeA family.</text>
</comment>
<comment type="pathway">
    <text evidence="3 11">Cofactor biosynthesis; molybdopterin biosynthesis.</text>
</comment>
<dbReference type="Proteomes" id="UP000564385">
    <property type="component" value="Unassembled WGS sequence"/>
</dbReference>
<protein>
    <recommendedName>
        <fullName evidence="11">Molybdopterin molybdenumtransferase</fullName>
        <ecNumber evidence="11">2.10.1.1</ecNumber>
    </recommendedName>
</protein>
<comment type="function">
    <text evidence="2 11">Catalyzes the insertion of molybdate into adenylated molybdopterin with the concomitant release of AMP.</text>
</comment>
<dbReference type="Gene3D" id="2.40.340.10">
    <property type="entry name" value="MoeA, C-terminal, domain IV"/>
    <property type="match status" value="1"/>
</dbReference>
<evidence type="ECO:0000259" key="12">
    <source>
        <dbReference type="SMART" id="SM00852"/>
    </source>
</evidence>
<evidence type="ECO:0000256" key="3">
    <source>
        <dbReference type="ARBA" id="ARBA00005046"/>
    </source>
</evidence>
<dbReference type="Pfam" id="PF03454">
    <property type="entry name" value="MoeA_C"/>
    <property type="match status" value="1"/>
</dbReference>
<dbReference type="GO" id="GO:0005829">
    <property type="term" value="C:cytosol"/>
    <property type="evidence" value="ECO:0007669"/>
    <property type="project" value="TreeGrafter"/>
</dbReference>
<dbReference type="SMART" id="SM00852">
    <property type="entry name" value="MoCF_biosynth"/>
    <property type="match status" value="1"/>
</dbReference>
<dbReference type="InterPro" id="IPR036425">
    <property type="entry name" value="MoaB/Mog-like_dom_sf"/>
</dbReference>
<sequence>MSPAATVLDFDQALAMVLQHAIDLPLPPSESLPLLECGSRILAEPVLADRDQPPFHRSTRDGFALHASDTPGPLKVVGLVRAGEQWHGSPLEPNATIEIMTGAPIPEGADAVVMIEHIERDHDSIRLSTGRTIRSGENIVPQGSEARAGQTVLPTATPIEGAEIALAASCGYSKLQVFRKPKIAIVATGDELVDLAANPAPQQIRNSNSYGLAELIRRAGGEPIQLPIAPDQRPELEQTIRAARRCDLMLLSGGVSMGKYDLVEEVLQALGAEFFFTGVRMQPGKPLVFGRLPDESNLPPQFFFGLPGNPVSTQVTFHCFVEPMLRAMAGADAQVPRFLQATLAEDVSGKTGLMRVLPARWTSDRTRPEVRLVAWQGSGDLAANARANCYAVLSPDKDHFAAGDVITILLR</sequence>
<dbReference type="UniPathway" id="UPA00344"/>
<dbReference type="InterPro" id="IPR001453">
    <property type="entry name" value="MoaB/Mog_dom"/>
</dbReference>